<dbReference type="Gene3D" id="3.30.1310.10">
    <property type="entry name" value="Nucleoid-associated protein YbaB-like domain"/>
    <property type="match status" value="1"/>
</dbReference>
<dbReference type="GO" id="GO:0005829">
    <property type="term" value="C:cytosol"/>
    <property type="evidence" value="ECO:0007669"/>
    <property type="project" value="TreeGrafter"/>
</dbReference>
<comment type="similarity">
    <text evidence="2">Belongs to the YbaB/EbfC family.</text>
</comment>
<dbReference type="AlphaFoldDB" id="A0A7K1SS55"/>
<evidence type="ECO:0000313" key="3">
    <source>
        <dbReference type="EMBL" id="MVN20146.1"/>
    </source>
</evidence>
<accession>A0A7K1SS55</accession>
<dbReference type="EMBL" id="WPIK01000001">
    <property type="protein sequence ID" value="MVN20146.1"/>
    <property type="molecule type" value="Genomic_DNA"/>
</dbReference>
<protein>
    <recommendedName>
        <fullName evidence="2">Nucleoid-associated protein GO621_01180</fullName>
    </recommendedName>
</protein>
<proteinExistence type="inferred from homology"/>
<dbReference type="GO" id="GO:0043590">
    <property type="term" value="C:bacterial nucleoid"/>
    <property type="evidence" value="ECO:0007669"/>
    <property type="project" value="UniProtKB-UniRule"/>
</dbReference>
<comment type="function">
    <text evidence="2">Binds to DNA and alters its conformation. May be involved in regulation of gene expression, nucleoid organization and DNA protection.</text>
</comment>
<gene>
    <name evidence="3" type="ORF">GO621_01180</name>
</gene>
<dbReference type="RefSeq" id="WP_157563226.1">
    <property type="nucleotide sequence ID" value="NZ_WPIK01000001.1"/>
</dbReference>
<organism evidence="3 4">
    <name type="scientific">Mucilaginibacter arboris</name>
    <dbReference type="NCBI Taxonomy" id="2682090"/>
    <lineage>
        <taxon>Bacteria</taxon>
        <taxon>Pseudomonadati</taxon>
        <taxon>Bacteroidota</taxon>
        <taxon>Sphingobacteriia</taxon>
        <taxon>Sphingobacteriales</taxon>
        <taxon>Sphingobacteriaceae</taxon>
        <taxon>Mucilaginibacter</taxon>
    </lineage>
</organism>
<dbReference type="NCBIfam" id="TIGR00103">
    <property type="entry name" value="DNA_YbaB_EbfC"/>
    <property type="match status" value="1"/>
</dbReference>
<dbReference type="Pfam" id="PF02575">
    <property type="entry name" value="YbaB_DNA_bd"/>
    <property type="match status" value="1"/>
</dbReference>
<keyword evidence="1 2" id="KW-0238">DNA-binding</keyword>
<comment type="caution">
    <text evidence="3">The sequence shown here is derived from an EMBL/GenBank/DDBJ whole genome shotgun (WGS) entry which is preliminary data.</text>
</comment>
<dbReference type="SUPFAM" id="SSF82607">
    <property type="entry name" value="YbaB-like"/>
    <property type="match status" value="1"/>
</dbReference>
<dbReference type="HAMAP" id="MF_00274">
    <property type="entry name" value="DNA_YbaB_EbfC"/>
    <property type="match status" value="1"/>
</dbReference>
<sequence length="104" mass="11338">MFDKLFEAQQKADEVKKRLDGITVTGTAENGKITVTANGNKQVQSISIQDGFFKEADREELEELLAVAVNKAIEQAENLNQAEMAAMTKNMFGDLGALGNLFGK</sequence>
<comment type="subcellular location">
    <subcellularLocation>
        <location evidence="2">Cytoplasm</location>
        <location evidence="2">Nucleoid</location>
    </subcellularLocation>
</comment>
<dbReference type="PANTHER" id="PTHR33449">
    <property type="entry name" value="NUCLEOID-ASSOCIATED PROTEIN YBAB"/>
    <property type="match status" value="1"/>
</dbReference>
<dbReference type="PIRSF" id="PIRSF004555">
    <property type="entry name" value="UCP004555"/>
    <property type="match status" value="1"/>
</dbReference>
<comment type="subunit">
    <text evidence="2">Homodimer.</text>
</comment>
<dbReference type="InterPro" id="IPR036894">
    <property type="entry name" value="YbaB-like_sf"/>
</dbReference>
<dbReference type="InterPro" id="IPR004401">
    <property type="entry name" value="YbaB/EbfC"/>
</dbReference>
<dbReference type="Proteomes" id="UP000462014">
    <property type="component" value="Unassembled WGS sequence"/>
</dbReference>
<name>A0A7K1SS55_9SPHI</name>
<dbReference type="GO" id="GO:0003677">
    <property type="term" value="F:DNA binding"/>
    <property type="evidence" value="ECO:0007669"/>
    <property type="project" value="UniProtKB-UniRule"/>
</dbReference>
<keyword evidence="4" id="KW-1185">Reference proteome</keyword>
<evidence type="ECO:0000256" key="1">
    <source>
        <dbReference type="ARBA" id="ARBA00023125"/>
    </source>
</evidence>
<keyword evidence="2" id="KW-0963">Cytoplasm</keyword>
<reference evidence="3 4" key="1">
    <citation type="submission" date="2019-12" db="EMBL/GenBank/DDBJ databases">
        <title>Mucilaginibacter sp. HMF7410 genome sequencing and assembly.</title>
        <authorList>
            <person name="Kang H."/>
            <person name="Cha I."/>
            <person name="Kim H."/>
            <person name="Joh K."/>
        </authorList>
    </citation>
    <scope>NUCLEOTIDE SEQUENCE [LARGE SCALE GENOMIC DNA]</scope>
    <source>
        <strain evidence="3 4">HMF7410</strain>
    </source>
</reference>
<dbReference type="PANTHER" id="PTHR33449:SF1">
    <property type="entry name" value="NUCLEOID-ASSOCIATED PROTEIN YBAB"/>
    <property type="match status" value="1"/>
</dbReference>
<evidence type="ECO:0000313" key="4">
    <source>
        <dbReference type="Proteomes" id="UP000462014"/>
    </source>
</evidence>
<evidence type="ECO:0000256" key="2">
    <source>
        <dbReference type="HAMAP-Rule" id="MF_00274"/>
    </source>
</evidence>